<dbReference type="Proteomes" id="UP000002724">
    <property type="component" value="Chromosome"/>
</dbReference>
<gene>
    <name evidence="8" type="ordered locus">Ppha_0407</name>
</gene>
<dbReference type="PANTHER" id="PTHR43584">
    <property type="entry name" value="NUCLEOTIDYL TRANSFERASE"/>
    <property type="match status" value="1"/>
</dbReference>
<keyword evidence="3" id="KW-0012">Acyltransferase</keyword>
<keyword evidence="9" id="KW-1185">Reference proteome</keyword>
<comment type="catalytic activity">
    <reaction evidence="5">
        <text>N-acetyl-alpha-D-glucosamine 1-phosphate + UTP + H(+) = UDP-N-acetyl-alpha-D-glucosamine + diphosphate</text>
        <dbReference type="Rhea" id="RHEA:13509"/>
        <dbReference type="ChEBI" id="CHEBI:15378"/>
        <dbReference type="ChEBI" id="CHEBI:33019"/>
        <dbReference type="ChEBI" id="CHEBI:46398"/>
        <dbReference type="ChEBI" id="CHEBI:57705"/>
        <dbReference type="ChEBI" id="CHEBI:57776"/>
        <dbReference type="EC" id="2.7.7.23"/>
    </reaction>
</comment>
<dbReference type="SUPFAM" id="SSF53448">
    <property type="entry name" value="Nucleotide-diphospho-sugar transferases"/>
    <property type="match status" value="1"/>
</dbReference>
<dbReference type="PANTHER" id="PTHR43584:SF3">
    <property type="entry name" value="BIFUNCTIONAL PROTEIN GLMU"/>
    <property type="match status" value="1"/>
</dbReference>
<dbReference type="AlphaFoldDB" id="B4SCF5"/>
<dbReference type="InterPro" id="IPR005835">
    <property type="entry name" value="NTP_transferase_dom"/>
</dbReference>
<evidence type="ECO:0000256" key="1">
    <source>
        <dbReference type="ARBA" id="ARBA00022679"/>
    </source>
</evidence>
<name>B4SCF5_PELPB</name>
<reference evidence="8 9" key="1">
    <citation type="submission" date="2008-06" db="EMBL/GenBank/DDBJ databases">
        <title>Complete sequence of Pelodictyon phaeoclathratiforme BU-1.</title>
        <authorList>
            <consortium name="US DOE Joint Genome Institute"/>
            <person name="Lucas S."/>
            <person name="Copeland A."/>
            <person name="Lapidus A."/>
            <person name="Glavina del Rio T."/>
            <person name="Dalin E."/>
            <person name="Tice H."/>
            <person name="Bruce D."/>
            <person name="Goodwin L."/>
            <person name="Pitluck S."/>
            <person name="Schmutz J."/>
            <person name="Larimer F."/>
            <person name="Land M."/>
            <person name="Hauser L."/>
            <person name="Kyrpides N."/>
            <person name="Mikhailova N."/>
            <person name="Liu Z."/>
            <person name="Li T."/>
            <person name="Zhao F."/>
            <person name="Overmann J."/>
            <person name="Bryant D.A."/>
            <person name="Richardson P."/>
        </authorList>
    </citation>
    <scope>NUCLEOTIDE SEQUENCE [LARGE SCALE GENOMIC DNA]</scope>
    <source>
        <strain evidence="9">DSM 5477 / BU-1</strain>
    </source>
</reference>
<evidence type="ECO:0000256" key="6">
    <source>
        <dbReference type="ARBA" id="ARBA00049628"/>
    </source>
</evidence>
<dbReference type="RefSeq" id="WP_012507230.1">
    <property type="nucleotide sequence ID" value="NC_011060.1"/>
</dbReference>
<dbReference type="OrthoDB" id="9806837at2"/>
<accession>B4SCF5</accession>
<protein>
    <submittedName>
        <fullName evidence="8">Nucleotidyl transferase</fullName>
    </submittedName>
</protein>
<dbReference type="Pfam" id="PF00483">
    <property type="entry name" value="NTP_transferase"/>
    <property type="match status" value="1"/>
</dbReference>
<dbReference type="CDD" id="cd02540">
    <property type="entry name" value="GT2_GlmU_N_bac"/>
    <property type="match status" value="1"/>
</dbReference>
<evidence type="ECO:0000259" key="7">
    <source>
        <dbReference type="Pfam" id="PF00483"/>
    </source>
</evidence>
<evidence type="ECO:0000256" key="2">
    <source>
        <dbReference type="ARBA" id="ARBA00022695"/>
    </source>
</evidence>
<evidence type="ECO:0000313" key="8">
    <source>
        <dbReference type="EMBL" id="ACF42735.1"/>
    </source>
</evidence>
<dbReference type="GO" id="GO:0019134">
    <property type="term" value="F:glucosamine-1-phosphate N-acetyltransferase activity"/>
    <property type="evidence" value="ECO:0007669"/>
    <property type="project" value="UniProtKB-EC"/>
</dbReference>
<evidence type="ECO:0000256" key="3">
    <source>
        <dbReference type="ARBA" id="ARBA00023315"/>
    </source>
</evidence>
<keyword evidence="2" id="KW-0548">Nucleotidyltransferase</keyword>
<keyword evidence="1 8" id="KW-0808">Transferase</keyword>
<dbReference type="STRING" id="324925.Ppha_0407"/>
<dbReference type="HOGENOM" id="CLU_029499_15_0_10"/>
<evidence type="ECO:0000313" key="9">
    <source>
        <dbReference type="Proteomes" id="UP000002724"/>
    </source>
</evidence>
<organism evidence="8 9">
    <name type="scientific">Pelodictyon phaeoclathratiforme (strain DSM 5477 / BU-1)</name>
    <dbReference type="NCBI Taxonomy" id="324925"/>
    <lineage>
        <taxon>Bacteria</taxon>
        <taxon>Pseudomonadati</taxon>
        <taxon>Chlorobiota</taxon>
        <taxon>Chlorobiia</taxon>
        <taxon>Chlorobiales</taxon>
        <taxon>Chlorobiaceae</taxon>
        <taxon>Chlorobium/Pelodictyon group</taxon>
        <taxon>Pelodictyon</taxon>
    </lineage>
</organism>
<feature type="domain" description="Nucleotidyl transferase" evidence="7">
    <location>
        <begin position="6"/>
        <end position="219"/>
    </location>
</feature>
<evidence type="ECO:0000256" key="4">
    <source>
        <dbReference type="ARBA" id="ARBA00048247"/>
    </source>
</evidence>
<sequence length="252" mass="27820">MALAIIIMAAGKGTRMQSDLPKVLHLANGRPLIEYVLDTASTLDPDKTILIVGHQAELVVKATSRYYLTAARQEPQLGTGHAIMQAETHLSNFDGEVLILSGDAPLVNPDTLRELITFHRSKNGAATVLTAELHDPTGYGRIIRQESGDSVLKIVEQKDASKEELSVREINSGVYVFNARLLFDALAKINTNNAQNEYYLTDVFGVCFQSGRQVYAFKTDNPDEILGINTPEQLLDAERLLLQKMKKNPITE</sequence>
<proteinExistence type="predicted"/>
<dbReference type="EMBL" id="CP001110">
    <property type="protein sequence ID" value="ACF42735.1"/>
    <property type="molecule type" value="Genomic_DNA"/>
</dbReference>
<dbReference type="KEGG" id="pph:Ppha_0407"/>
<dbReference type="InterPro" id="IPR029044">
    <property type="entry name" value="Nucleotide-diphossugar_trans"/>
</dbReference>
<comment type="function">
    <text evidence="6">Catalyzes the last two sequential reactions in the de novo biosynthetic pathway for UDP-N-acetylglucosamine (UDP-GlcNAc). The C-terminal domain catalyzes the transfer of acetyl group from acetyl coenzyme A to glucosamine-1-phosphate (GlcN-1-P) to produce N-acetylglucosamine-1-phosphate (GlcNAc-1-P), which is converted into UDP-GlcNAc by the transfer of uridine 5-monophosphate (from uridine 5-triphosphate), a reaction catalyzed by the N-terminal domain.</text>
</comment>
<dbReference type="Gene3D" id="3.90.550.10">
    <property type="entry name" value="Spore Coat Polysaccharide Biosynthesis Protein SpsA, Chain A"/>
    <property type="match status" value="1"/>
</dbReference>
<evidence type="ECO:0000256" key="5">
    <source>
        <dbReference type="ARBA" id="ARBA00048493"/>
    </source>
</evidence>
<dbReference type="InterPro" id="IPR050065">
    <property type="entry name" value="GlmU-like"/>
</dbReference>
<dbReference type="eggNOG" id="COG1207">
    <property type="taxonomic scope" value="Bacteria"/>
</dbReference>
<comment type="catalytic activity">
    <reaction evidence="4">
        <text>alpha-D-glucosamine 1-phosphate + acetyl-CoA = N-acetyl-alpha-D-glucosamine 1-phosphate + CoA + H(+)</text>
        <dbReference type="Rhea" id="RHEA:13725"/>
        <dbReference type="ChEBI" id="CHEBI:15378"/>
        <dbReference type="ChEBI" id="CHEBI:57287"/>
        <dbReference type="ChEBI" id="CHEBI:57288"/>
        <dbReference type="ChEBI" id="CHEBI:57776"/>
        <dbReference type="ChEBI" id="CHEBI:58516"/>
        <dbReference type="EC" id="2.3.1.157"/>
    </reaction>
</comment>
<dbReference type="GO" id="GO:0003977">
    <property type="term" value="F:UDP-N-acetylglucosamine diphosphorylase activity"/>
    <property type="evidence" value="ECO:0007669"/>
    <property type="project" value="UniProtKB-EC"/>
</dbReference>